<keyword evidence="2 8" id="KW-0436">Ligase</keyword>
<comment type="caution">
    <text evidence="8">Lacks conserved residue(s) required for the propagation of feature annotation.</text>
</comment>
<dbReference type="PANTHER" id="PTHR43210">
    <property type="entry name" value="DETHIOBIOTIN SYNTHETASE"/>
    <property type="match status" value="1"/>
</dbReference>
<dbReference type="GO" id="GO:0000287">
    <property type="term" value="F:magnesium ion binding"/>
    <property type="evidence" value="ECO:0007669"/>
    <property type="project" value="UniProtKB-UniRule"/>
</dbReference>
<evidence type="ECO:0000256" key="7">
    <source>
        <dbReference type="ARBA" id="ARBA00022842"/>
    </source>
</evidence>
<evidence type="ECO:0000256" key="4">
    <source>
        <dbReference type="ARBA" id="ARBA00022741"/>
    </source>
</evidence>
<dbReference type="InterPro" id="IPR027417">
    <property type="entry name" value="P-loop_NTPase"/>
</dbReference>
<reference evidence="9" key="1">
    <citation type="submission" date="2020-12" db="EMBL/GenBank/DDBJ databases">
        <title>The genome sequence of Inhella sp. 1Y17.</title>
        <authorList>
            <person name="Liu Y."/>
        </authorList>
    </citation>
    <scope>NUCLEOTIDE SEQUENCE</scope>
    <source>
        <strain evidence="9">1Y17</strain>
    </source>
</reference>
<proteinExistence type="inferred from homology"/>
<name>A0A931J0H1_9BURK</name>
<feature type="binding site" evidence="8">
    <location>
        <begin position="177"/>
        <end position="178"/>
    </location>
    <ligand>
        <name>ATP</name>
        <dbReference type="ChEBI" id="CHEBI:30616"/>
    </ligand>
</feature>
<comment type="subunit">
    <text evidence="8">Homodimer.</text>
</comment>
<evidence type="ECO:0000313" key="9">
    <source>
        <dbReference type="EMBL" id="MBH9576101.1"/>
    </source>
</evidence>
<evidence type="ECO:0000256" key="5">
    <source>
        <dbReference type="ARBA" id="ARBA00022756"/>
    </source>
</evidence>
<feature type="binding site" evidence="8">
    <location>
        <begin position="115"/>
        <end position="118"/>
    </location>
    <ligand>
        <name>ATP</name>
        <dbReference type="ChEBI" id="CHEBI:30616"/>
    </ligand>
</feature>
<comment type="pathway">
    <text evidence="8">Cofactor biosynthesis; biotin biosynthesis; biotin from 7,8-diaminononanoate: step 1/2.</text>
</comment>
<comment type="caution">
    <text evidence="9">The sequence shown here is derived from an EMBL/GenBank/DDBJ whole genome shotgun (WGS) entry which is preliminary data.</text>
</comment>
<dbReference type="GO" id="GO:0005524">
    <property type="term" value="F:ATP binding"/>
    <property type="evidence" value="ECO:0007669"/>
    <property type="project" value="UniProtKB-UniRule"/>
</dbReference>
<evidence type="ECO:0000256" key="8">
    <source>
        <dbReference type="HAMAP-Rule" id="MF_00336"/>
    </source>
</evidence>
<feature type="binding site" evidence="8">
    <location>
        <position position="54"/>
    </location>
    <ligand>
        <name>ATP</name>
        <dbReference type="ChEBI" id="CHEBI:30616"/>
    </ligand>
</feature>
<dbReference type="AlphaFoldDB" id="A0A931J0H1"/>
<evidence type="ECO:0000256" key="3">
    <source>
        <dbReference type="ARBA" id="ARBA00022723"/>
    </source>
</evidence>
<evidence type="ECO:0000256" key="1">
    <source>
        <dbReference type="ARBA" id="ARBA00022490"/>
    </source>
</evidence>
<evidence type="ECO:0000256" key="6">
    <source>
        <dbReference type="ARBA" id="ARBA00022840"/>
    </source>
</evidence>
<keyword evidence="4 8" id="KW-0547">Nucleotide-binding</keyword>
<comment type="subcellular location">
    <subcellularLocation>
        <location evidence="8">Cytoplasm</location>
    </subcellularLocation>
</comment>
<comment type="function">
    <text evidence="8">Catalyzes a mechanistically unusual reaction, the ATP-dependent insertion of CO2 between the N7 and N8 nitrogen atoms of 7,8-diaminopelargonic acid (DAPA, also called 7,8-diammoniononanoate) to form a ureido ring.</text>
</comment>
<keyword evidence="7 8" id="KW-0460">Magnesium</keyword>
<dbReference type="PIRSF" id="PIRSF006755">
    <property type="entry name" value="DTB_synth"/>
    <property type="match status" value="1"/>
</dbReference>
<evidence type="ECO:0000313" key="10">
    <source>
        <dbReference type="Proteomes" id="UP000613266"/>
    </source>
</evidence>
<feature type="binding site" evidence="8">
    <location>
        <position position="54"/>
    </location>
    <ligand>
        <name>Mg(2+)</name>
        <dbReference type="ChEBI" id="CHEBI:18420"/>
    </ligand>
</feature>
<dbReference type="CDD" id="cd03109">
    <property type="entry name" value="DTBS"/>
    <property type="match status" value="1"/>
</dbReference>
<comment type="similarity">
    <text evidence="8">Belongs to the dethiobiotin synthetase family.</text>
</comment>
<accession>A0A931J0H1</accession>
<dbReference type="PANTHER" id="PTHR43210:SF5">
    <property type="entry name" value="DETHIOBIOTIN SYNTHETASE"/>
    <property type="match status" value="1"/>
</dbReference>
<dbReference type="HAMAP" id="MF_00336">
    <property type="entry name" value="BioD"/>
    <property type="match status" value="1"/>
</dbReference>
<feature type="binding site" evidence="8">
    <location>
        <position position="115"/>
    </location>
    <ligand>
        <name>Mg(2+)</name>
        <dbReference type="ChEBI" id="CHEBI:18420"/>
    </ligand>
</feature>
<dbReference type="EC" id="6.3.3.3" evidence="8"/>
<keyword evidence="10" id="KW-1185">Reference proteome</keyword>
<sequence length="234" mass="24425">MSLFFITGTDTEIGKTTCTAALVQAAAARGLRAAGLKPVAAGQELREGRWVNEDVAQLHAAQAAGLSEAEVGPIQLRTPCAPHLAARLEGRPIRRAEVLDALRAPLHKLDIAFVEGVGGFRVPLDEVAAWDSADLARELAAPVILVVGLRLGCINHALLTAEAIQARGLPLAGWIGNTVDGQMLQHGENLATLRALLPAPCLGAVPRLAEPSPGAVASHLEAAALDRLLKLKDS</sequence>
<dbReference type="Proteomes" id="UP000613266">
    <property type="component" value="Unassembled WGS sequence"/>
</dbReference>
<feature type="binding site" evidence="8">
    <location>
        <begin position="206"/>
        <end position="208"/>
    </location>
    <ligand>
        <name>ATP</name>
        <dbReference type="ChEBI" id="CHEBI:30616"/>
    </ligand>
</feature>
<dbReference type="FunFam" id="3.40.50.300:FF:000292">
    <property type="entry name" value="ATP-dependent dethiobiotin synthetase BioD"/>
    <property type="match status" value="1"/>
</dbReference>
<dbReference type="InterPro" id="IPR004472">
    <property type="entry name" value="DTB_synth_BioD"/>
</dbReference>
<dbReference type="GO" id="GO:0005829">
    <property type="term" value="C:cytosol"/>
    <property type="evidence" value="ECO:0007669"/>
    <property type="project" value="TreeGrafter"/>
</dbReference>
<gene>
    <name evidence="8 9" type="primary">bioD</name>
    <name evidence="9" type="ORF">I7X39_04195</name>
</gene>
<keyword evidence="3 8" id="KW-0479">Metal-binding</keyword>
<dbReference type="SUPFAM" id="SSF52540">
    <property type="entry name" value="P-loop containing nucleoside triphosphate hydrolases"/>
    <property type="match status" value="1"/>
</dbReference>
<comment type="cofactor">
    <cofactor evidence="8">
        <name>Mg(2+)</name>
        <dbReference type="ChEBI" id="CHEBI:18420"/>
    </cofactor>
</comment>
<protein>
    <recommendedName>
        <fullName evidence="8">ATP-dependent dethiobiotin synthetase BioD</fullName>
        <ecNumber evidence="8">6.3.3.3</ecNumber>
    </recommendedName>
    <alternativeName>
        <fullName evidence="8">DTB synthetase</fullName>
        <shortName evidence="8">DTBS</shortName>
    </alternativeName>
    <alternativeName>
        <fullName evidence="8">Dethiobiotin synthase</fullName>
    </alternativeName>
</protein>
<keyword evidence="5 8" id="KW-0093">Biotin biosynthesis</keyword>
<dbReference type="GO" id="GO:0009102">
    <property type="term" value="P:biotin biosynthetic process"/>
    <property type="evidence" value="ECO:0007669"/>
    <property type="project" value="UniProtKB-UniRule"/>
</dbReference>
<dbReference type="GO" id="GO:0042803">
    <property type="term" value="F:protein homodimerization activity"/>
    <property type="evidence" value="ECO:0007669"/>
    <property type="project" value="UniProtKB-ARBA"/>
</dbReference>
<dbReference type="EMBL" id="JAEDAK010000002">
    <property type="protein sequence ID" value="MBH9576101.1"/>
    <property type="molecule type" value="Genomic_DNA"/>
</dbReference>
<dbReference type="Pfam" id="PF13500">
    <property type="entry name" value="AAA_26"/>
    <property type="match status" value="1"/>
</dbReference>
<feature type="binding site" evidence="8">
    <location>
        <position position="16"/>
    </location>
    <ligand>
        <name>Mg(2+)</name>
        <dbReference type="ChEBI" id="CHEBI:18420"/>
    </ligand>
</feature>
<feature type="active site" evidence="8">
    <location>
        <position position="37"/>
    </location>
</feature>
<organism evidence="9 10">
    <name type="scientific">Inhella proteolytica</name>
    <dbReference type="NCBI Taxonomy" id="2795029"/>
    <lineage>
        <taxon>Bacteria</taxon>
        <taxon>Pseudomonadati</taxon>
        <taxon>Pseudomonadota</taxon>
        <taxon>Betaproteobacteria</taxon>
        <taxon>Burkholderiales</taxon>
        <taxon>Sphaerotilaceae</taxon>
        <taxon>Inhella</taxon>
    </lineage>
</organism>
<comment type="catalytic activity">
    <reaction evidence="8">
        <text>(7R,8S)-7,8-diammoniononanoate + CO2 + ATP = (4R,5S)-dethiobiotin + ADP + phosphate + 3 H(+)</text>
        <dbReference type="Rhea" id="RHEA:15805"/>
        <dbReference type="ChEBI" id="CHEBI:15378"/>
        <dbReference type="ChEBI" id="CHEBI:16526"/>
        <dbReference type="ChEBI" id="CHEBI:30616"/>
        <dbReference type="ChEBI" id="CHEBI:43474"/>
        <dbReference type="ChEBI" id="CHEBI:149469"/>
        <dbReference type="ChEBI" id="CHEBI:149473"/>
        <dbReference type="ChEBI" id="CHEBI:456216"/>
        <dbReference type="EC" id="6.3.3.3"/>
    </reaction>
</comment>
<feature type="binding site" evidence="8">
    <location>
        <begin position="12"/>
        <end position="17"/>
    </location>
    <ligand>
        <name>ATP</name>
        <dbReference type="ChEBI" id="CHEBI:30616"/>
    </ligand>
</feature>
<dbReference type="Gene3D" id="3.40.50.300">
    <property type="entry name" value="P-loop containing nucleotide triphosphate hydrolases"/>
    <property type="match status" value="1"/>
</dbReference>
<keyword evidence="6 8" id="KW-0067">ATP-binding</keyword>
<evidence type="ECO:0000256" key="2">
    <source>
        <dbReference type="ARBA" id="ARBA00022598"/>
    </source>
</evidence>
<dbReference type="RefSeq" id="WP_198109710.1">
    <property type="nucleotide sequence ID" value="NZ_JAEDAK010000002.1"/>
</dbReference>
<keyword evidence="1 8" id="KW-0963">Cytoplasm</keyword>
<dbReference type="NCBIfam" id="TIGR00347">
    <property type="entry name" value="bioD"/>
    <property type="match status" value="1"/>
</dbReference>
<dbReference type="GO" id="GO:0004141">
    <property type="term" value="F:dethiobiotin synthase activity"/>
    <property type="evidence" value="ECO:0007669"/>
    <property type="project" value="UniProtKB-UniRule"/>
</dbReference>